<reference evidence="2" key="1">
    <citation type="journal article" date="2015" name="Nature">
        <title>Complex archaea that bridge the gap between prokaryotes and eukaryotes.</title>
        <authorList>
            <person name="Spang A."/>
            <person name="Saw J.H."/>
            <person name="Jorgensen S.L."/>
            <person name="Zaremba-Niedzwiedzka K."/>
            <person name="Martijn J."/>
            <person name="Lind A.E."/>
            <person name="van Eijk R."/>
            <person name="Schleper C."/>
            <person name="Guy L."/>
            <person name="Ettema T.J."/>
        </authorList>
    </citation>
    <scope>NUCLEOTIDE SEQUENCE</scope>
</reference>
<dbReference type="GO" id="GO:0000160">
    <property type="term" value="P:phosphorelay signal transduction system"/>
    <property type="evidence" value="ECO:0007669"/>
    <property type="project" value="InterPro"/>
</dbReference>
<dbReference type="PANTHER" id="PTHR44520">
    <property type="entry name" value="RESPONSE REGULATOR RCP1-RELATED"/>
    <property type="match status" value="1"/>
</dbReference>
<dbReference type="Gene3D" id="3.40.50.2300">
    <property type="match status" value="1"/>
</dbReference>
<evidence type="ECO:0000313" key="2">
    <source>
        <dbReference type="EMBL" id="KKL65022.1"/>
    </source>
</evidence>
<proteinExistence type="predicted"/>
<dbReference type="SMART" id="SM00448">
    <property type="entry name" value="REC"/>
    <property type="match status" value="1"/>
</dbReference>
<protein>
    <recommendedName>
        <fullName evidence="1">Response regulatory domain-containing protein</fullName>
    </recommendedName>
</protein>
<dbReference type="InterPro" id="IPR011006">
    <property type="entry name" value="CheY-like_superfamily"/>
</dbReference>
<dbReference type="PROSITE" id="PS50110">
    <property type="entry name" value="RESPONSE_REGULATORY"/>
    <property type="match status" value="1"/>
</dbReference>
<name>A0A0F9GPD4_9ZZZZ</name>
<dbReference type="AlphaFoldDB" id="A0A0F9GPD4"/>
<comment type="caution">
    <text evidence="2">The sequence shown here is derived from an EMBL/GenBank/DDBJ whole genome shotgun (WGS) entry which is preliminary data.</text>
</comment>
<dbReference type="EMBL" id="LAZR01027665">
    <property type="protein sequence ID" value="KKL65022.1"/>
    <property type="molecule type" value="Genomic_DNA"/>
</dbReference>
<gene>
    <name evidence="2" type="ORF">LCGC14_2159140</name>
</gene>
<dbReference type="SUPFAM" id="SSF52172">
    <property type="entry name" value="CheY-like"/>
    <property type="match status" value="1"/>
</dbReference>
<dbReference type="InterPro" id="IPR052893">
    <property type="entry name" value="TCS_response_regulator"/>
</dbReference>
<sequence>MDLSKDFKIVEILLVEDSPGDIRLTQEALRDSKISNNLHVVMDGEEALAFLKKEGKFSEKPRPDLILLDLNLPKKDGREVLAEIKQDERFKRIPVVILTVSEAEEDIYKSYNLHANCYITKPVDLEQFLKVIKATENFWFTIVKLPTT</sequence>
<organism evidence="2">
    <name type="scientific">marine sediment metagenome</name>
    <dbReference type="NCBI Taxonomy" id="412755"/>
    <lineage>
        <taxon>unclassified sequences</taxon>
        <taxon>metagenomes</taxon>
        <taxon>ecological metagenomes</taxon>
    </lineage>
</organism>
<dbReference type="PANTHER" id="PTHR44520:SF2">
    <property type="entry name" value="RESPONSE REGULATOR RCP1"/>
    <property type="match status" value="1"/>
</dbReference>
<feature type="domain" description="Response regulatory" evidence="1">
    <location>
        <begin position="11"/>
        <end position="136"/>
    </location>
</feature>
<accession>A0A0F9GPD4</accession>
<dbReference type="InterPro" id="IPR001789">
    <property type="entry name" value="Sig_transdc_resp-reg_receiver"/>
</dbReference>
<evidence type="ECO:0000259" key="1">
    <source>
        <dbReference type="PROSITE" id="PS50110"/>
    </source>
</evidence>
<dbReference type="Pfam" id="PF00072">
    <property type="entry name" value="Response_reg"/>
    <property type="match status" value="1"/>
</dbReference>
<dbReference type="CDD" id="cd17557">
    <property type="entry name" value="REC_Rcp-like"/>
    <property type="match status" value="1"/>
</dbReference>